<dbReference type="InterPro" id="IPR036105">
    <property type="entry name" value="DiNase_FeMo-co_biosyn_sf"/>
</dbReference>
<dbReference type="PANTHER" id="PTHR42983:SF1">
    <property type="entry name" value="IRON-MOLYBDENUM PROTEIN"/>
    <property type="match status" value="1"/>
</dbReference>
<dbReference type="SUPFAM" id="SSF53146">
    <property type="entry name" value="Nitrogenase accessory factor-like"/>
    <property type="match status" value="1"/>
</dbReference>
<dbReference type="OrthoDB" id="9807451at2"/>
<reference evidence="3" key="1">
    <citation type="submission" date="2015-01" db="EMBL/GenBank/DDBJ databases">
        <authorList>
            <person name="Manzoor Shahid"/>
            <person name="Zubair Saima"/>
        </authorList>
    </citation>
    <scope>NUCLEOTIDE SEQUENCE [LARGE SCALE GENOMIC DNA]</scope>
    <source>
        <strain evidence="3">Sp3</strain>
    </source>
</reference>
<organism evidence="2 3">
    <name type="scientific">Syntrophaceticus schinkii</name>
    <dbReference type="NCBI Taxonomy" id="499207"/>
    <lineage>
        <taxon>Bacteria</taxon>
        <taxon>Bacillati</taxon>
        <taxon>Bacillota</taxon>
        <taxon>Clostridia</taxon>
        <taxon>Thermoanaerobacterales</taxon>
        <taxon>Thermoanaerobacterales Family III. Incertae Sedis</taxon>
        <taxon>Syntrophaceticus</taxon>
    </lineage>
</organism>
<evidence type="ECO:0000313" key="2">
    <source>
        <dbReference type="EMBL" id="CEO89148.1"/>
    </source>
</evidence>
<dbReference type="CDD" id="cd00851">
    <property type="entry name" value="MTH1175"/>
    <property type="match status" value="1"/>
</dbReference>
<dbReference type="PANTHER" id="PTHR42983">
    <property type="entry name" value="DINITROGENASE IRON-MOLYBDENUM COFACTOR PROTEIN-RELATED"/>
    <property type="match status" value="1"/>
</dbReference>
<dbReference type="Pfam" id="PF02579">
    <property type="entry name" value="Nitro_FeMo-Co"/>
    <property type="match status" value="1"/>
</dbReference>
<dbReference type="AlphaFoldDB" id="A0A0B7MLR8"/>
<dbReference type="InterPro" id="IPR033913">
    <property type="entry name" value="MTH1175_dom"/>
</dbReference>
<dbReference type="Gene3D" id="3.30.420.130">
    <property type="entry name" value="Dinitrogenase iron-molybdenum cofactor biosynthesis domain"/>
    <property type="match status" value="1"/>
</dbReference>
<dbReference type="RefSeq" id="WP_044665169.1">
    <property type="nucleotide sequence ID" value="NZ_CDRZ01000234.1"/>
</dbReference>
<dbReference type="EMBL" id="CDRZ01000234">
    <property type="protein sequence ID" value="CEO89148.1"/>
    <property type="molecule type" value="Genomic_DNA"/>
</dbReference>
<accession>A0A0B7MLR8</accession>
<keyword evidence="3" id="KW-1185">Reference proteome</keyword>
<feature type="domain" description="Dinitrogenase iron-molybdenum cofactor biosynthesis" evidence="1">
    <location>
        <begin position="13"/>
        <end position="103"/>
    </location>
</feature>
<name>A0A0B7MLR8_9FIRM</name>
<evidence type="ECO:0000259" key="1">
    <source>
        <dbReference type="Pfam" id="PF02579"/>
    </source>
</evidence>
<dbReference type="Proteomes" id="UP000046155">
    <property type="component" value="Unassembled WGS sequence"/>
</dbReference>
<proteinExistence type="predicted"/>
<dbReference type="InterPro" id="IPR003731">
    <property type="entry name" value="Di-Nase_FeMo-co_biosynth"/>
</dbReference>
<sequence length="122" mass="12856">MKIGVTATGKDLESQMDPRFGRCAYFILVDPDTEEFEAVDNPGVSAGGGAGIQAAQAFIKQGAEALITGYCGPNAFDVLAAGGIKIYQASEMSVREVLNHYKKGELKEISTPGKANRGKGSR</sequence>
<evidence type="ECO:0000313" key="3">
    <source>
        <dbReference type="Proteomes" id="UP000046155"/>
    </source>
</evidence>
<protein>
    <submittedName>
        <fullName evidence="2">Dinitrogenase iron-molybdenum cofactor biosynthesis</fullName>
    </submittedName>
</protein>
<gene>
    <name evidence="2" type="ORF">SSCH_380021</name>
</gene>